<dbReference type="EMBL" id="JAJVKT010000001">
    <property type="protein sequence ID" value="MCE7507010.1"/>
    <property type="molecule type" value="Genomic_DNA"/>
</dbReference>
<accession>A0A9Q3W1T5</accession>
<dbReference type="GO" id="GO:0009253">
    <property type="term" value="P:peptidoglycan catabolic process"/>
    <property type="evidence" value="ECO:0007669"/>
    <property type="project" value="TreeGrafter"/>
</dbReference>
<evidence type="ECO:0000313" key="4">
    <source>
        <dbReference type="EMBL" id="MCE7507010.1"/>
    </source>
</evidence>
<feature type="active site" evidence="1">
    <location>
        <position position="129"/>
    </location>
</feature>
<feature type="signal peptide" evidence="2">
    <location>
        <begin position="1"/>
        <end position="26"/>
    </location>
</feature>
<dbReference type="PANTHER" id="PTHR30163">
    <property type="entry name" value="MEMBRANE-BOUND LYTIC MUREIN TRANSGLYCOSYLASE B"/>
    <property type="match status" value="1"/>
</dbReference>
<evidence type="ECO:0000313" key="5">
    <source>
        <dbReference type="Proteomes" id="UP001107961"/>
    </source>
</evidence>
<evidence type="ECO:0000256" key="2">
    <source>
        <dbReference type="SAM" id="SignalP"/>
    </source>
</evidence>
<evidence type="ECO:0000259" key="3">
    <source>
        <dbReference type="Pfam" id="PF13406"/>
    </source>
</evidence>
<dbReference type="KEGG" id="axe:P40_05095"/>
<dbReference type="InterPro" id="IPR023346">
    <property type="entry name" value="Lysozyme-like_dom_sf"/>
</dbReference>
<feature type="domain" description="Transglycosylase SLT" evidence="3">
    <location>
        <begin position="34"/>
        <end position="336"/>
    </location>
</feature>
<dbReference type="AlphaFoldDB" id="A0A9Q3W1T5"/>
<keyword evidence="2" id="KW-0732">Signal</keyword>
<gene>
    <name evidence="4" type="primary">mltB</name>
    <name evidence="4" type="ORF">LZG35_00060</name>
</gene>
<comment type="caution">
    <text evidence="4">The sequence shown here is derived from an EMBL/GenBank/DDBJ whole genome shotgun (WGS) entry which is preliminary data.</text>
</comment>
<dbReference type="Pfam" id="PF13406">
    <property type="entry name" value="SLT_2"/>
    <property type="match status" value="1"/>
</dbReference>
<dbReference type="InterPro" id="IPR043426">
    <property type="entry name" value="MltB-like"/>
</dbReference>
<evidence type="ECO:0000256" key="1">
    <source>
        <dbReference type="PIRSR" id="PIRSR611757-1"/>
    </source>
</evidence>
<dbReference type="SUPFAM" id="SSF53955">
    <property type="entry name" value="Lysozyme-like"/>
    <property type="match status" value="1"/>
</dbReference>
<name>A0A9Q3W1T5_9GAMM</name>
<sequence length="348" mass="38807">MGVRLSALLPPFAFLAAIFPAATAFAEEQGYADHPQAEALIQEVVKKGVDEKRARELLSQARRQDKILESIARPAEHTMTWARYQKIFLQQERVDAGVAFARENREELARAEAEYGVPREIILAIIGVETYYGRHKGTYRVLDALTTLGFDYPPRASFFRGQLVALMEMENQAHIDASEITGSYAGAMGLAQFIPTSYQAYAVDYDQDGVTDLVNSPADAIGSVANYFHRHHWQPGLPVAARARIEGQGYQALAKKGYKPSFSLATARKNGVVAVSCQDDTLGSEYCFDLADDTQVALLDLTGEKGHEFWMVTRNFYVITRYNHSELYAMAVLQLSRQLAHALEEDRS</sequence>
<dbReference type="Gene3D" id="1.10.530.10">
    <property type="match status" value="1"/>
</dbReference>
<feature type="chain" id="PRO_5040448286" evidence="2">
    <location>
        <begin position="27"/>
        <end position="348"/>
    </location>
</feature>
<dbReference type="FunFam" id="1.10.8.350:FF:000001">
    <property type="entry name" value="Lytic murein transglycosylase B"/>
    <property type="match status" value="1"/>
</dbReference>
<dbReference type="CDD" id="cd13399">
    <property type="entry name" value="Slt35-like"/>
    <property type="match status" value="1"/>
</dbReference>
<proteinExistence type="predicted"/>
<dbReference type="InterPro" id="IPR011757">
    <property type="entry name" value="Lytic_transglycosylase_MltB"/>
</dbReference>
<protein>
    <submittedName>
        <fullName evidence="4">Lytic murein transglycosylase B</fullName>
    </submittedName>
</protein>
<dbReference type="RefSeq" id="WP_080530564.1">
    <property type="nucleotide sequence ID" value="NZ_CP012331.1"/>
</dbReference>
<keyword evidence="5" id="KW-1185">Reference proteome</keyword>
<organism evidence="4 5">
    <name type="scientific">Alloalcanivorax xenomutans</name>
    <dbReference type="NCBI Taxonomy" id="1094342"/>
    <lineage>
        <taxon>Bacteria</taxon>
        <taxon>Pseudomonadati</taxon>
        <taxon>Pseudomonadota</taxon>
        <taxon>Gammaproteobacteria</taxon>
        <taxon>Oceanospirillales</taxon>
        <taxon>Alcanivoracaceae</taxon>
        <taxon>Alloalcanivorax</taxon>
    </lineage>
</organism>
<dbReference type="InterPro" id="IPR031304">
    <property type="entry name" value="SLT_2"/>
</dbReference>
<dbReference type="Proteomes" id="UP001107961">
    <property type="component" value="Unassembled WGS sequence"/>
</dbReference>
<dbReference type="Gene3D" id="1.10.8.350">
    <property type="entry name" value="Bacterial muramidase"/>
    <property type="match status" value="1"/>
</dbReference>
<dbReference type="PANTHER" id="PTHR30163:SF9">
    <property type="entry name" value="MEMBRANE-BOUND LYTIC MUREIN TRANSGLYCOSYLASE B"/>
    <property type="match status" value="1"/>
</dbReference>
<dbReference type="GO" id="GO:0008933">
    <property type="term" value="F:peptidoglycan lytic transglycosylase activity"/>
    <property type="evidence" value="ECO:0007669"/>
    <property type="project" value="TreeGrafter"/>
</dbReference>
<reference evidence="4" key="1">
    <citation type="submission" date="2022-01" db="EMBL/GenBank/DDBJ databases">
        <authorList>
            <person name="Karlyshev A.V."/>
            <person name="Jaspars M."/>
        </authorList>
    </citation>
    <scope>NUCLEOTIDE SEQUENCE</scope>
    <source>
        <strain evidence="4">AGSA3-2</strain>
    </source>
</reference>
<dbReference type="NCBIfam" id="TIGR02282">
    <property type="entry name" value="MltB"/>
    <property type="match status" value="1"/>
</dbReference>